<dbReference type="AlphaFoldDB" id="A0A1J5RCK9"/>
<evidence type="ECO:0000256" key="3">
    <source>
        <dbReference type="ARBA" id="ARBA00022722"/>
    </source>
</evidence>
<dbReference type="SMART" id="SM00670">
    <property type="entry name" value="PINc"/>
    <property type="match status" value="1"/>
</dbReference>
<comment type="similarity">
    <text evidence="7">Belongs to the PINc/VapC protein family.</text>
</comment>
<evidence type="ECO:0000256" key="6">
    <source>
        <dbReference type="ARBA" id="ARBA00022842"/>
    </source>
</evidence>
<dbReference type="GO" id="GO:0016787">
    <property type="term" value="F:hydrolase activity"/>
    <property type="evidence" value="ECO:0007669"/>
    <property type="project" value="UniProtKB-KW"/>
</dbReference>
<evidence type="ECO:0000256" key="1">
    <source>
        <dbReference type="ARBA" id="ARBA00001946"/>
    </source>
</evidence>
<dbReference type="HAMAP" id="MF_00265">
    <property type="entry name" value="VapC_Nob1"/>
    <property type="match status" value="1"/>
</dbReference>
<dbReference type="SUPFAM" id="SSF88723">
    <property type="entry name" value="PIN domain-like"/>
    <property type="match status" value="1"/>
</dbReference>
<dbReference type="PANTHER" id="PTHR33653">
    <property type="entry name" value="RIBONUCLEASE VAPC2"/>
    <property type="match status" value="1"/>
</dbReference>
<dbReference type="InterPro" id="IPR029060">
    <property type="entry name" value="PIN-like_dom_sf"/>
</dbReference>
<keyword evidence="9" id="KW-0255">Endonuclease</keyword>
<proteinExistence type="inferred from homology"/>
<dbReference type="EC" id="3.1.-.-" evidence="9"/>
<dbReference type="InterPro" id="IPR002716">
    <property type="entry name" value="PIN_dom"/>
</dbReference>
<name>A0A1J5RCK9_9ZZZZ</name>
<dbReference type="InterPro" id="IPR022907">
    <property type="entry name" value="VapC_family"/>
</dbReference>
<organism evidence="9">
    <name type="scientific">mine drainage metagenome</name>
    <dbReference type="NCBI Taxonomy" id="410659"/>
    <lineage>
        <taxon>unclassified sequences</taxon>
        <taxon>metagenomes</taxon>
        <taxon>ecological metagenomes</taxon>
    </lineage>
</organism>
<evidence type="ECO:0000256" key="7">
    <source>
        <dbReference type="ARBA" id="ARBA00038093"/>
    </source>
</evidence>
<evidence type="ECO:0000259" key="8">
    <source>
        <dbReference type="SMART" id="SM00670"/>
    </source>
</evidence>
<dbReference type="CDD" id="cd18748">
    <property type="entry name" value="PIN_VapC4-5_FitB-like"/>
    <property type="match status" value="1"/>
</dbReference>
<protein>
    <submittedName>
        <fullName evidence="9">tRNA(fMet)-specific endonuclease VapC</fullName>
        <ecNumber evidence="9">3.1.-.-</ecNumber>
    </submittedName>
</protein>
<evidence type="ECO:0000256" key="2">
    <source>
        <dbReference type="ARBA" id="ARBA00022649"/>
    </source>
</evidence>
<dbReference type="PANTHER" id="PTHR33653:SF1">
    <property type="entry name" value="RIBONUCLEASE VAPC2"/>
    <property type="match status" value="1"/>
</dbReference>
<dbReference type="Pfam" id="PF01850">
    <property type="entry name" value="PIN"/>
    <property type="match status" value="1"/>
</dbReference>
<comment type="cofactor">
    <cofactor evidence="1">
        <name>Mg(2+)</name>
        <dbReference type="ChEBI" id="CHEBI:18420"/>
    </cofactor>
</comment>
<keyword evidence="4" id="KW-0479">Metal-binding</keyword>
<comment type="caution">
    <text evidence="9">The sequence shown here is derived from an EMBL/GenBank/DDBJ whole genome shotgun (WGS) entry which is preliminary data.</text>
</comment>
<dbReference type="GO" id="GO:0046872">
    <property type="term" value="F:metal ion binding"/>
    <property type="evidence" value="ECO:0007669"/>
    <property type="project" value="UniProtKB-KW"/>
</dbReference>
<dbReference type="GO" id="GO:0004519">
    <property type="term" value="F:endonuclease activity"/>
    <property type="evidence" value="ECO:0007669"/>
    <property type="project" value="UniProtKB-KW"/>
</dbReference>
<dbReference type="InterPro" id="IPR050556">
    <property type="entry name" value="Type_II_TA_system_RNase"/>
</dbReference>
<dbReference type="EMBL" id="MLJW01000206">
    <property type="protein sequence ID" value="OIQ93513.1"/>
    <property type="molecule type" value="Genomic_DNA"/>
</dbReference>
<gene>
    <name evidence="9" type="primary">vapC_5</name>
    <name evidence="9" type="ORF">GALL_245780</name>
</gene>
<evidence type="ECO:0000256" key="5">
    <source>
        <dbReference type="ARBA" id="ARBA00022801"/>
    </source>
</evidence>
<keyword evidence="6" id="KW-0460">Magnesium</keyword>
<dbReference type="Gene3D" id="3.40.50.1010">
    <property type="entry name" value="5'-nuclease"/>
    <property type="match status" value="1"/>
</dbReference>
<feature type="domain" description="PIN" evidence="8">
    <location>
        <begin position="1"/>
        <end position="120"/>
    </location>
</feature>
<accession>A0A1J5RCK9</accession>
<keyword evidence="2" id="KW-1277">Toxin-antitoxin system</keyword>
<sequence length="134" mass="14715">MRYLLDTNIVSDLVRNPQGRIAEHIRKVGEATICTSIIVAAELRYGAAKKGSSRLTAQLEAVLGSIEILPFETPADEAYGLIRTRLERVGKPIGGNDLLIAAQAVALGYTIVTDNEGEFSRIPDLPRENWLRQI</sequence>
<reference evidence="9" key="1">
    <citation type="submission" date="2016-10" db="EMBL/GenBank/DDBJ databases">
        <title>Sequence of Gallionella enrichment culture.</title>
        <authorList>
            <person name="Poehlein A."/>
            <person name="Muehling M."/>
            <person name="Daniel R."/>
        </authorList>
    </citation>
    <scope>NUCLEOTIDE SEQUENCE</scope>
</reference>
<keyword evidence="3" id="KW-0540">Nuclease</keyword>
<evidence type="ECO:0000256" key="4">
    <source>
        <dbReference type="ARBA" id="ARBA00022723"/>
    </source>
</evidence>
<evidence type="ECO:0000313" key="9">
    <source>
        <dbReference type="EMBL" id="OIQ93513.1"/>
    </source>
</evidence>
<dbReference type="GO" id="GO:0004540">
    <property type="term" value="F:RNA nuclease activity"/>
    <property type="evidence" value="ECO:0007669"/>
    <property type="project" value="InterPro"/>
</dbReference>
<keyword evidence="5 9" id="KW-0378">Hydrolase</keyword>